<dbReference type="EMBL" id="RJTH01000006">
    <property type="protein sequence ID" value="RUM24149.1"/>
    <property type="molecule type" value="Genomic_DNA"/>
</dbReference>
<dbReference type="Gene3D" id="1.10.3720.10">
    <property type="entry name" value="MetI-like"/>
    <property type="match status" value="1"/>
</dbReference>
<evidence type="ECO:0000256" key="6">
    <source>
        <dbReference type="ARBA" id="ARBA00022692"/>
    </source>
</evidence>
<evidence type="ECO:0000256" key="5">
    <source>
        <dbReference type="ARBA" id="ARBA00022475"/>
    </source>
</evidence>
<evidence type="ECO:0000259" key="11">
    <source>
        <dbReference type="PROSITE" id="PS50928"/>
    </source>
</evidence>
<accession>A0A3S0SA16</accession>
<evidence type="ECO:0000256" key="3">
    <source>
        <dbReference type="ARBA" id="ARBA00010072"/>
    </source>
</evidence>
<dbReference type="RefSeq" id="WP_126922744.1">
    <property type="nucleotide sequence ID" value="NZ_ML133691.1"/>
</dbReference>
<dbReference type="Proteomes" id="UP000278823">
    <property type="component" value="Unassembled WGS sequence"/>
</dbReference>
<dbReference type="InterPro" id="IPR035906">
    <property type="entry name" value="MetI-like_sf"/>
</dbReference>
<dbReference type="InterPro" id="IPR000515">
    <property type="entry name" value="MetI-like"/>
</dbReference>
<keyword evidence="4 10" id="KW-0813">Transport</keyword>
<keyword evidence="7" id="KW-0029">Amino-acid transport</keyword>
<keyword evidence="13" id="KW-1185">Reference proteome</keyword>
<sequence length="222" mass="24266">MQGLDFSVVLNYRDALLKGLLLTVELTVICGILSVVFGFLIGVGRKSGPLPIRWLSTTYVEILRGTPVLITLFWVFFCFPLIFGVEFGAVTSSIIALTLYTSAITSESFRSALSSIGPDQHDACRALSLTPFTKMLYVIAPQTLIRAIPNLMSNLVSLFKESALVSAVGVVELMYTAQNVSNVTARPVEVLTTAALIYFVIGWILTRLVNRVEDRLLSKIAA</sequence>
<evidence type="ECO:0000256" key="9">
    <source>
        <dbReference type="ARBA" id="ARBA00023136"/>
    </source>
</evidence>
<feature type="transmembrane region" description="Helical" evidence="10">
    <location>
        <begin position="190"/>
        <end position="209"/>
    </location>
</feature>
<gene>
    <name evidence="12" type="ORF">EFQ99_19590</name>
</gene>
<evidence type="ECO:0000256" key="8">
    <source>
        <dbReference type="ARBA" id="ARBA00022989"/>
    </source>
</evidence>
<keyword evidence="6 10" id="KW-0812">Transmembrane</keyword>
<organism evidence="12 13">
    <name type="scientific">Rhizobium vallis</name>
    <dbReference type="NCBI Taxonomy" id="634290"/>
    <lineage>
        <taxon>Bacteria</taxon>
        <taxon>Pseudomonadati</taxon>
        <taxon>Pseudomonadota</taxon>
        <taxon>Alphaproteobacteria</taxon>
        <taxon>Hyphomicrobiales</taxon>
        <taxon>Rhizobiaceae</taxon>
        <taxon>Rhizobium/Agrobacterium group</taxon>
        <taxon>Rhizobium</taxon>
    </lineage>
</organism>
<dbReference type="CDD" id="cd06261">
    <property type="entry name" value="TM_PBP2"/>
    <property type="match status" value="1"/>
</dbReference>
<feature type="transmembrane region" description="Helical" evidence="10">
    <location>
        <begin position="62"/>
        <end position="83"/>
    </location>
</feature>
<dbReference type="NCBIfam" id="TIGR01726">
    <property type="entry name" value="HEQRo_perm_3TM"/>
    <property type="match status" value="1"/>
</dbReference>
<keyword evidence="8 10" id="KW-1133">Transmembrane helix</keyword>
<dbReference type="PROSITE" id="PS50928">
    <property type="entry name" value="ABC_TM1"/>
    <property type="match status" value="1"/>
</dbReference>
<evidence type="ECO:0000256" key="2">
    <source>
        <dbReference type="ARBA" id="ARBA00004429"/>
    </source>
</evidence>
<dbReference type="SUPFAM" id="SSF161098">
    <property type="entry name" value="MetI-like"/>
    <property type="match status" value="1"/>
</dbReference>
<evidence type="ECO:0000256" key="4">
    <source>
        <dbReference type="ARBA" id="ARBA00022448"/>
    </source>
</evidence>
<dbReference type="GO" id="GO:0043190">
    <property type="term" value="C:ATP-binding cassette (ABC) transporter complex"/>
    <property type="evidence" value="ECO:0007669"/>
    <property type="project" value="InterPro"/>
</dbReference>
<protein>
    <submittedName>
        <fullName evidence="12">Amino acid ABC transporter permease</fullName>
    </submittedName>
</protein>
<evidence type="ECO:0000256" key="1">
    <source>
        <dbReference type="ARBA" id="ARBA00003159"/>
    </source>
</evidence>
<feature type="transmembrane region" description="Helical" evidence="10">
    <location>
        <begin position="20"/>
        <end position="41"/>
    </location>
</feature>
<feature type="domain" description="ABC transmembrane type-1" evidence="11">
    <location>
        <begin position="20"/>
        <end position="209"/>
    </location>
</feature>
<comment type="similarity">
    <text evidence="3">Belongs to the binding-protein-dependent transport system permease family. HisMQ subfamily.</text>
</comment>
<dbReference type="GO" id="GO:0022857">
    <property type="term" value="F:transmembrane transporter activity"/>
    <property type="evidence" value="ECO:0007669"/>
    <property type="project" value="InterPro"/>
</dbReference>
<evidence type="ECO:0000313" key="12">
    <source>
        <dbReference type="EMBL" id="RUM24149.1"/>
    </source>
</evidence>
<proteinExistence type="inferred from homology"/>
<dbReference type="InterPro" id="IPR010065">
    <property type="entry name" value="AA_ABC_transptr_permease_3TM"/>
</dbReference>
<comment type="caution">
    <text evidence="12">The sequence shown here is derived from an EMBL/GenBank/DDBJ whole genome shotgun (WGS) entry which is preliminary data.</text>
</comment>
<reference evidence="13" key="1">
    <citation type="submission" date="2018-11" db="EMBL/GenBank/DDBJ databases">
        <title>Rhizobium chutanense sp. nov., isolated from root nodules of Phaseolus vulgaris in China.</title>
        <authorList>
            <person name="Huo Y."/>
        </authorList>
    </citation>
    <scope>NUCLEOTIDE SEQUENCE [LARGE SCALE GENOMIC DNA]</scope>
    <source>
        <strain evidence="13">CCBAU 65647</strain>
    </source>
</reference>
<evidence type="ECO:0000256" key="10">
    <source>
        <dbReference type="RuleBase" id="RU363032"/>
    </source>
</evidence>
<keyword evidence="9 10" id="KW-0472">Membrane</keyword>
<evidence type="ECO:0000256" key="7">
    <source>
        <dbReference type="ARBA" id="ARBA00022970"/>
    </source>
</evidence>
<dbReference type="PANTHER" id="PTHR30614">
    <property type="entry name" value="MEMBRANE COMPONENT OF AMINO ACID ABC TRANSPORTER"/>
    <property type="match status" value="1"/>
</dbReference>
<name>A0A3S0SA16_9HYPH</name>
<dbReference type="PANTHER" id="PTHR30614:SF20">
    <property type="entry name" value="GLUTAMINE TRANSPORT SYSTEM PERMEASE PROTEIN GLNP"/>
    <property type="match status" value="1"/>
</dbReference>
<dbReference type="OrthoDB" id="7190458at2"/>
<keyword evidence="5" id="KW-1003">Cell membrane</keyword>
<dbReference type="Pfam" id="PF00528">
    <property type="entry name" value="BPD_transp_1"/>
    <property type="match status" value="1"/>
</dbReference>
<dbReference type="GO" id="GO:0006865">
    <property type="term" value="P:amino acid transport"/>
    <property type="evidence" value="ECO:0007669"/>
    <property type="project" value="UniProtKB-KW"/>
</dbReference>
<dbReference type="AlphaFoldDB" id="A0A3S0SA16"/>
<comment type="subcellular location">
    <subcellularLocation>
        <location evidence="2">Cell inner membrane</location>
        <topology evidence="2">Multi-pass membrane protein</topology>
    </subcellularLocation>
    <subcellularLocation>
        <location evidence="10">Cell membrane</location>
        <topology evidence="10">Multi-pass membrane protein</topology>
    </subcellularLocation>
</comment>
<dbReference type="InterPro" id="IPR043429">
    <property type="entry name" value="ArtM/GltK/GlnP/TcyL/YhdX-like"/>
</dbReference>
<evidence type="ECO:0000313" key="13">
    <source>
        <dbReference type="Proteomes" id="UP000278823"/>
    </source>
</evidence>
<comment type="function">
    <text evidence="1">Part of the binding-protein-dependent transport system for glutamine; probably responsible for the translocation of the substrate across the membrane.</text>
</comment>